<gene>
    <name evidence="2" type="ORF">LWI28_019183</name>
</gene>
<evidence type="ECO:0000256" key="1">
    <source>
        <dbReference type="SAM" id="Phobius"/>
    </source>
</evidence>
<keyword evidence="1" id="KW-0812">Transmembrane</keyword>
<proteinExistence type="predicted"/>
<dbReference type="Proteomes" id="UP001064489">
    <property type="component" value="Chromosome 12"/>
</dbReference>
<accession>A0AAD5NHS6</accession>
<organism evidence="2 3">
    <name type="scientific">Acer negundo</name>
    <name type="common">Box elder</name>
    <dbReference type="NCBI Taxonomy" id="4023"/>
    <lineage>
        <taxon>Eukaryota</taxon>
        <taxon>Viridiplantae</taxon>
        <taxon>Streptophyta</taxon>
        <taxon>Embryophyta</taxon>
        <taxon>Tracheophyta</taxon>
        <taxon>Spermatophyta</taxon>
        <taxon>Magnoliopsida</taxon>
        <taxon>eudicotyledons</taxon>
        <taxon>Gunneridae</taxon>
        <taxon>Pentapetalae</taxon>
        <taxon>rosids</taxon>
        <taxon>malvids</taxon>
        <taxon>Sapindales</taxon>
        <taxon>Sapindaceae</taxon>
        <taxon>Hippocastanoideae</taxon>
        <taxon>Acereae</taxon>
        <taxon>Acer</taxon>
    </lineage>
</organism>
<sequence length="243" mass="27892">MEEFNDCPYVSELDDLRFSGFFHTWCNKRSIGCISKKLDRVLVNKECMAKFEHSEAIFLPPSISDHSPSLVKLGLQGNKKNCPFKFFNFLTEKEDFLPLVESCWQENFHGSMQFQLCSKLRNLKKVLKSLNKHTMGDLMVKSIEAKASLVDCQILLDLQPLDEGLRIQEKELMSSYTRFFLGIFRGWASSYGWLLKVGFLPWTVFSTTILKLLLPVSFAILKTKLMPTFSFSVCIAKPFGLNS</sequence>
<name>A0AAD5NHS6_ACENE</name>
<reference evidence="2" key="1">
    <citation type="journal article" date="2022" name="Plant J.">
        <title>Strategies of tolerance reflected in two North American maple genomes.</title>
        <authorList>
            <person name="McEvoy S.L."/>
            <person name="Sezen U.U."/>
            <person name="Trouern-Trend A."/>
            <person name="McMahon S.M."/>
            <person name="Schaberg P.G."/>
            <person name="Yang J."/>
            <person name="Wegrzyn J.L."/>
            <person name="Swenson N.G."/>
        </authorList>
    </citation>
    <scope>NUCLEOTIDE SEQUENCE</scope>
    <source>
        <strain evidence="2">91603</strain>
    </source>
</reference>
<dbReference type="SUPFAM" id="SSF56219">
    <property type="entry name" value="DNase I-like"/>
    <property type="match status" value="1"/>
</dbReference>
<dbReference type="PANTHER" id="PTHR33710:SF77">
    <property type="entry name" value="DNASE I-LIKE SUPERFAMILY PROTEIN"/>
    <property type="match status" value="1"/>
</dbReference>
<evidence type="ECO:0008006" key="4">
    <source>
        <dbReference type="Google" id="ProtNLM"/>
    </source>
</evidence>
<dbReference type="EMBL" id="JAJSOW010000107">
    <property type="protein sequence ID" value="KAI9157247.1"/>
    <property type="molecule type" value="Genomic_DNA"/>
</dbReference>
<dbReference type="InterPro" id="IPR036691">
    <property type="entry name" value="Endo/exonu/phosph_ase_sf"/>
</dbReference>
<dbReference type="AlphaFoldDB" id="A0AAD5NHS6"/>
<keyword evidence="1" id="KW-1133">Transmembrane helix</keyword>
<comment type="caution">
    <text evidence="2">The sequence shown here is derived from an EMBL/GenBank/DDBJ whole genome shotgun (WGS) entry which is preliminary data.</text>
</comment>
<evidence type="ECO:0000313" key="3">
    <source>
        <dbReference type="Proteomes" id="UP001064489"/>
    </source>
</evidence>
<protein>
    <recommendedName>
        <fullName evidence="4">Reverse transcriptase</fullName>
    </recommendedName>
</protein>
<evidence type="ECO:0000313" key="2">
    <source>
        <dbReference type="EMBL" id="KAI9157247.1"/>
    </source>
</evidence>
<keyword evidence="3" id="KW-1185">Reference proteome</keyword>
<feature type="transmembrane region" description="Helical" evidence="1">
    <location>
        <begin position="200"/>
        <end position="221"/>
    </location>
</feature>
<reference evidence="2" key="2">
    <citation type="submission" date="2023-02" db="EMBL/GenBank/DDBJ databases">
        <authorList>
            <person name="Swenson N.G."/>
            <person name="Wegrzyn J.L."/>
            <person name="Mcevoy S.L."/>
        </authorList>
    </citation>
    <scope>NUCLEOTIDE SEQUENCE</scope>
    <source>
        <strain evidence="2">91603</strain>
        <tissue evidence="2">Leaf</tissue>
    </source>
</reference>
<dbReference type="PANTHER" id="PTHR33710">
    <property type="entry name" value="BNAC02G09200D PROTEIN"/>
    <property type="match status" value="1"/>
</dbReference>
<keyword evidence="1" id="KW-0472">Membrane</keyword>